<evidence type="ECO:0000256" key="7">
    <source>
        <dbReference type="ARBA" id="ARBA00029873"/>
    </source>
</evidence>
<dbReference type="GO" id="GO:0070985">
    <property type="term" value="C:transcription factor TFIIK complex"/>
    <property type="evidence" value="ECO:0007669"/>
    <property type="project" value="EnsemblFungi"/>
</dbReference>
<organism evidence="12 13">
    <name type="scientific">Lipomyces starkeyi NRRL Y-11557</name>
    <dbReference type="NCBI Taxonomy" id="675824"/>
    <lineage>
        <taxon>Eukaryota</taxon>
        <taxon>Fungi</taxon>
        <taxon>Dikarya</taxon>
        <taxon>Ascomycota</taxon>
        <taxon>Saccharomycotina</taxon>
        <taxon>Lipomycetes</taxon>
        <taxon>Lipomycetales</taxon>
        <taxon>Lipomycetaceae</taxon>
        <taxon>Lipomyces</taxon>
    </lineage>
</organism>
<dbReference type="SUPFAM" id="SSF57850">
    <property type="entry name" value="RING/U-box"/>
    <property type="match status" value="1"/>
</dbReference>
<evidence type="ECO:0000313" key="13">
    <source>
        <dbReference type="Proteomes" id="UP000094385"/>
    </source>
</evidence>
<dbReference type="GO" id="GO:0001174">
    <property type="term" value="P:transcriptional start site selection at RNA polymerase II promoter"/>
    <property type="evidence" value="ECO:0007669"/>
    <property type="project" value="EnsemblFungi"/>
</dbReference>
<dbReference type="AlphaFoldDB" id="A0A1E3QEY6"/>
<reference evidence="12 13" key="1">
    <citation type="journal article" date="2016" name="Proc. Natl. Acad. Sci. U.S.A.">
        <title>Comparative genomics of biotechnologically important yeasts.</title>
        <authorList>
            <person name="Riley R."/>
            <person name="Haridas S."/>
            <person name="Wolfe K.H."/>
            <person name="Lopes M.R."/>
            <person name="Hittinger C.T."/>
            <person name="Goeker M."/>
            <person name="Salamov A.A."/>
            <person name="Wisecaver J.H."/>
            <person name="Long T.M."/>
            <person name="Calvey C.H."/>
            <person name="Aerts A.L."/>
            <person name="Barry K.W."/>
            <person name="Choi C."/>
            <person name="Clum A."/>
            <person name="Coughlan A.Y."/>
            <person name="Deshpande S."/>
            <person name="Douglass A.P."/>
            <person name="Hanson S.J."/>
            <person name="Klenk H.-P."/>
            <person name="LaButti K.M."/>
            <person name="Lapidus A."/>
            <person name="Lindquist E.A."/>
            <person name="Lipzen A.M."/>
            <person name="Meier-Kolthoff J.P."/>
            <person name="Ohm R.A."/>
            <person name="Otillar R.P."/>
            <person name="Pangilinan J.L."/>
            <person name="Peng Y."/>
            <person name="Rokas A."/>
            <person name="Rosa C.A."/>
            <person name="Scheuner C."/>
            <person name="Sibirny A.A."/>
            <person name="Slot J.C."/>
            <person name="Stielow J.B."/>
            <person name="Sun H."/>
            <person name="Kurtzman C.P."/>
            <person name="Blackwell M."/>
            <person name="Grigoriev I.V."/>
            <person name="Jeffries T.W."/>
        </authorList>
    </citation>
    <scope>NUCLEOTIDE SEQUENCE [LARGE SCALE GENOMIC DNA]</scope>
    <source>
        <strain evidence="12 13">NRRL Y-11557</strain>
    </source>
</reference>
<keyword evidence="10" id="KW-0175">Coiled coil</keyword>
<keyword evidence="4 9" id="KW-0863">Zinc-finger</keyword>
<keyword evidence="3" id="KW-0479">Metal-binding</keyword>
<evidence type="ECO:0000256" key="6">
    <source>
        <dbReference type="ARBA" id="ARBA00023242"/>
    </source>
</evidence>
<sequence length="333" mass="38036">MDGVSRVEDEVCPICKLDTYMNPSMRFLINTECYHKMCESCVDRIYSQGPAPCPYPSCGKTLRKNRFKRQVFSDVAVEREVDVRKRVAKVFNRRREEFASLKDYNDYLEEVETAIFNLVNKVDVEATEARLEAYEAANAQEIAANASLQTQEAEIAERLRNLDEERRRQQRTIALEESLTAQELKREVERKVIKELANAKEGEAENVVRKAVAAAQKTMQLRKSSARRSGRDTPTVSFEDAALLMINSKLATPDTRDDLPYDPLEGEEYTNDLYTVRDHYYDPFLDNIENSSQAKAAGFGVKNVYEQVLLEAFMGLGCFIEHEKVRNRGAVAT</sequence>
<dbReference type="Gene3D" id="3.30.40.10">
    <property type="entry name" value="Zinc/RING finger domain, C3HC4 (zinc finger)"/>
    <property type="match status" value="1"/>
</dbReference>
<keyword evidence="13" id="KW-1185">Reference proteome</keyword>
<dbReference type="OrthoDB" id="5963at2759"/>
<dbReference type="NCBIfam" id="TIGR00570">
    <property type="entry name" value="cdk7"/>
    <property type="match status" value="1"/>
</dbReference>
<dbReference type="Pfam" id="PF06391">
    <property type="entry name" value="MAT1"/>
    <property type="match status" value="1"/>
</dbReference>
<dbReference type="CDD" id="cd16573">
    <property type="entry name" value="RING-HC_TFB3-like"/>
    <property type="match status" value="1"/>
</dbReference>
<comment type="subcellular location">
    <subcellularLocation>
        <location evidence="1">Nucleus</location>
    </subcellularLocation>
</comment>
<accession>A0A1E3QEY6</accession>
<dbReference type="PROSITE" id="PS50089">
    <property type="entry name" value="ZF_RING_2"/>
    <property type="match status" value="1"/>
</dbReference>
<dbReference type="PROSITE" id="PS00518">
    <property type="entry name" value="ZF_RING_1"/>
    <property type="match status" value="1"/>
</dbReference>
<evidence type="ECO:0000256" key="5">
    <source>
        <dbReference type="ARBA" id="ARBA00022833"/>
    </source>
</evidence>
<proteinExistence type="predicted"/>
<dbReference type="InterPro" id="IPR015877">
    <property type="entry name" value="MAT1_centre"/>
</dbReference>
<dbReference type="PANTHER" id="PTHR12683:SF13">
    <property type="entry name" value="CDK-ACTIVATING KINASE ASSEMBLY FACTOR MAT1"/>
    <property type="match status" value="1"/>
</dbReference>
<gene>
    <name evidence="12" type="ORF">LIPSTDRAFT_101566</name>
</gene>
<dbReference type="STRING" id="675824.A0A1E3QEY6"/>
<dbReference type="GO" id="GO:0008270">
    <property type="term" value="F:zinc ion binding"/>
    <property type="evidence" value="ECO:0007669"/>
    <property type="project" value="UniProtKB-KW"/>
</dbReference>
<keyword evidence="5" id="KW-0862">Zinc</keyword>
<evidence type="ECO:0000313" key="12">
    <source>
        <dbReference type="EMBL" id="ODQ76275.1"/>
    </source>
</evidence>
<dbReference type="GO" id="GO:0006357">
    <property type="term" value="P:regulation of transcription by RNA polymerase II"/>
    <property type="evidence" value="ECO:0007669"/>
    <property type="project" value="TreeGrafter"/>
</dbReference>
<protein>
    <recommendedName>
        <fullName evidence="2">RNA polymerase II transcription factor B subunit 3</fullName>
    </recommendedName>
    <alternativeName>
        <fullName evidence="8">RNA polymerase II transcription factor B 38 kDa subunit</fullName>
    </alternativeName>
    <alternativeName>
        <fullName evidence="7">RNA polymerase II transcription factor B p38 subunit</fullName>
    </alternativeName>
</protein>
<dbReference type="InterPro" id="IPR017907">
    <property type="entry name" value="Znf_RING_CS"/>
</dbReference>
<dbReference type="InterPro" id="IPR001841">
    <property type="entry name" value="Znf_RING"/>
</dbReference>
<feature type="domain" description="RING-type" evidence="11">
    <location>
        <begin position="12"/>
        <end position="54"/>
    </location>
</feature>
<evidence type="ECO:0000259" key="11">
    <source>
        <dbReference type="PROSITE" id="PS50089"/>
    </source>
</evidence>
<evidence type="ECO:0000256" key="8">
    <source>
        <dbReference type="ARBA" id="ARBA00033277"/>
    </source>
</evidence>
<evidence type="ECO:0000256" key="1">
    <source>
        <dbReference type="ARBA" id="ARBA00004123"/>
    </source>
</evidence>
<dbReference type="GO" id="GO:0006289">
    <property type="term" value="P:nucleotide-excision repair"/>
    <property type="evidence" value="ECO:0007669"/>
    <property type="project" value="EnsemblFungi"/>
</dbReference>
<dbReference type="GO" id="GO:0061575">
    <property type="term" value="F:cyclin-dependent protein serine/threonine kinase activator activity"/>
    <property type="evidence" value="ECO:0007669"/>
    <property type="project" value="EnsemblFungi"/>
</dbReference>
<evidence type="ECO:0000256" key="3">
    <source>
        <dbReference type="ARBA" id="ARBA00022723"/>
    </source>
</evidence>
<feature type="coiled-coil region" evidence="10">
    <location>
        <begin position="124"/>
        <end position="179"/>
    </location>
</feature>
<dbReference type="Pfam" id="PF17121">
    <property type="entry name" value="zf-C3HC4_5"/>
    <property type="match status" value="1"/>
</dbReference>
<evidence type="ECO:0000256" key="2">
    <source>
        <dbReference type="ARBA" id="ARBA00022257"/>
    </source>
</evidence>
<dbReference type="PANTHER" id="PTHR12683">
    <property type="entry name" value="CDK-ACTIVATING KINASE ASSEMBLY FACTOR MAT1"/>
    <property type="match status" value="1"/>
</dbReference>
<dbReference type="FunFam" id="3.30.40.10:FF:000037">
    <property type="entry name" value="Cdk-activating kinase assembly factor MAT1, centre"/>
    <property type="match status" value="1"/>
</dbReference>
<evidence type="ECO:0000256" key="10">
    <source>
        <dbReference type="SAM" id="Coils"/>
    </source>
</evidence>
<evidence type="ECO:0000256" key="4">
    <source>
        <dbReference type="ARBA" id="ARBA00022771"/>
    </source>
</evidence>
<evidence type="ECO:0000256" key="9">
    <source>
        <dbReference type="PROSITE-ProRule" id="PRU00175"/>
    </source>
</evidence>
<name>A0A1E3QEY6_LIPST</name>
<dbReference type="InterPro" id="IPR013083">
    <property type="entry name" value="Znf_RING/FYVE/PHD"/>
</dbReference>
<keyword evidence="6" id="KW-0539">Nucleus</keyword>
<dbReference type="Proteomes" id="UP000094385">
    <property type="component" value="Unassembled WGS sequence"/>
</dbReference>
<dbReference type="InterPro" id="IPR004575">
    <property type="entry name" value="MAT1/Tfb3"/>
</dbReference>
<dbReference type="EMBL" id="KV454289">
    <property type="protein sequence ID" value="ODQ76275.1"/>
    <property type="molecule type" value="Genomic_DNA"/>
</dbReference>